<comment type="caution">
    <text evidence="1">The sequence shown here is derived from an EMBL/GenBank/DDBJ whole genome shotgun (WGS) entry which is preliminary data.</text>
</comment>
<name>A0AA88SQA8_CHASR</name>
<sequence>MCPPAHYCPEGGASPLPCPAGAYTSLTGQSVCSRCPAGYYCPEKTGNFTKFPCPPGFYCPDGTEHATQFPCPRGYYNPESMTQSLDSCLPCPPGHYCEKERLTKVSGKCKAGWFCVSAAWNSQPFDLDNYTNANCLCPATSTGGRCQVGFYCPVGSSEPLPCPPGTFCNISGLALPMGPCSPGYYCRGGATEASPMNGETGNICPPGTYCPEGSEEPELCPAGTFSPALGATSEAGCQACTAGFYCKGPGLRVPTGPCSQGYWCPPGQTVATALPCPPNHFCPQGSRAPEPCPPGTYQDREKQAVCSICKAGYYCDIRLGRANSSLLRPCPKGHYCPAGTSLPNEHPCPVGSFNSRQGTDSPAGCTPCAAGQYCPSVGLSKPAGTTAPIVCPEGSWSNSSGLSWQEDCKPCVGGFYCDSVGLTKPRGRCSAGYYCLEGAVTPTPTDGTTGGPCPESHYCPEGTVQPVPCDPGTYSAVTLATKCDVCVPGCAGSVTAAITALPEMAQLSLDHVRKDITAHMETPLRSLSLRLQHLQENAGRVSSVLEVQIVLILLCKIAVEVRAQKVITVRRALQFLSTAPGEPSVQKTAKPAVTPVPRGSFCASPGRAVTSGLCSAGYYCLSGAWSPTPDDGGMTGDRCPKGHYCPQGSLAPLPCPIGLYSNKTRNSHLSDCLPCPPGFLCVTRGLSFPSISVHLVPTAQAEKTAASQPQYPAHLEICAHLDLIYSYPACQGLTRIYLERQSVLRVQQDFTALAQWIPTLAVHLGLILPCHVQKDTIVHQEHSLV</sequence>
<organism evidence="1 2">
    <name type="scientific">Channa striata</name>
    <name type="common">Snakehead murrel</name>
    <name type="synonym">Ophicephalus striatus</name>
    <dbReference type="NCBI Taxonomy" id="64152"/>
    <lineage>
        <taxon>Eukaryota</taxon>
        <taxon>Metazoa</taxon>
        <taxon>Chordata</taxon>
        <taxon>Craniata</taxon>
        <taxon>Vertebrata</taxon>
        <taxon>Euteleostomi</taxon>
        <taxon>Actinopterygii</taxon>
        <taxon>Neopterygii</taxon>
        <taxon>Teleostei</taxon>
        <taxon>Neoteleostei</taxon>
        <taxon>Acanthomorphata</taxon>
        <taxon>Anabantaria</taxon>
        <taxon>Anabantiformes</taxon>
        <taxon>Channoidei</taxon>
        <taxon>Channidae</taxon>
        <taxon>Channa</taxon>
    </lineage>
</organism>
<dbReference type="SUPFAM" id="SSF57184">
    <property type="entry name" value="Growth factor receptor domain"/>
    <property type="match status" value="3"/>
</dbReference>
<dbReference type="PANTHER" id="PTHR46104">
    <property type="entry name" value="GENE 9195-RELATED-RELATED"/>
    <property type="match status" value="1"/>
</dbReference>
<dbReference type="Gene3D" id="2.10.50.10">
    <property type="entry name" value="Tumor Necrosis Factor Receptor, subunit A, domain 2"/>
    <property type="match status" value="3"/>
</dbReference>
<dbReference type="EMBL" id="JAUPFM010000007">
    <property type="protein sequence ID" value="KAK2847208.1"/>
    <property type="molecule type" value="Genomic_DNA"/>
</dbReference>
<protein>
    <submittedName>
        <fullName evidence="1">Uncharacterized protein</fullName>
    </submittedName>
</protein>
<evidence type="ECO:0000313" key="2">
    <source>
        <dbReference type="Proteomes" id="UP001187415"/>
    </source>
</evidence>
<proteinExistence type="predicted"/>
<accession>A0AA88SQA8</accession>
<evidence type="ECO:0000313" key="1">
    <source>
        <dbReference type="EMBL" id="KAK2847208.1"/>
    </source>
</evidence>
<reference evidence="1" key="1">
    <citation type="submission" date="2023-07" db="EMBL/GenBank/DDBJ databases">
        <title>Chromosome-level Genome Assembly of Striped Snakehead (Channa striata).</title>
        <authorList>
            <person name="Liu H."/>
        </authorList>
    </citation>
    <scope>NUCLEOTIDE SEQUENCE</scope>
    <source>
        <strain evidence="1">Gz</strain>
        <tissue evidence="1">Muscle</tissue>
    </source>
</reference>
<dbReference type="SMART" id="SM01411">
    <property type="entry name" value="Ephrin_rec_like"/>
    <property type="match status" value="9"/>
</dbReference>
<gene>
    <name evidence="1" type="ORF">Q5P01_010207</name>
</gene>
<dbReference type="PANTHER" id="PTHR46104:SF1">
    <property type="entry name" value="GENE 9195-RELATED"/>
    <property type="match status" value="1"/>
</dbReference>
<dbReference type="AlphaFoldDB" id="A0AA88SQA8"/>
<dbReference type="InterPro" id="IPR009030">
    <property type="entry name" value="Growth_fac_rcpt_cys_sf"/>
</dbReference>
<dbReference type="Proteomes" id="UP001187415">
    <property type="component" value="Unassembled WGS sequence"/>
</dbReference>
<keyword evidence="2" id="KW-1185">Reference proteome</keyword>